<keyword evidence="8" id="KW-0653">Protein transport</keyword>
<dbReference type="CDD" id="cd07623">
    <property type="entry name" value="BAR_SNX1_2"/>
    <property type="match status" value="1"/>
</dbReference>
<dbReference type="SUPFAM" id="SSF64268">
    <property type="entry name" value="PX domain"/>
    <property type="match status" value="1"/>
</dbReference>
<comment type="subcellular location">
    <subcellularLocation>
        <location evidence="2">Cytoplasm</location>
    </subcellularLocation>
    <subcellularLocation>
        <location evidence="3">Golgi apparatus</location>
    </subcellularLocation>
    <subcellularLocation>
        <location evidence="1">Membrane</location>
        <topology evidence="1">Peripheral membrane protein</topology>
        <orientation evidence="1">Cytoplasmic side</orientation>
    </subcellularLocation>
</comment>
<dbReference type="SMART" id="SM00312">
    <property type="entry name" value="PX"/>
    <property type="match status" value="1"/>
</dbReference>
<feature type="domain" description="PX" evidence="12">
    <location>
        <begin position="91"/>
        <end position="223"/>
    </location>
</feature>
<evidence type="ECO:0000256" key="6">
    <source>
        <dbReference type="ARBA" id="ARBA00022490"/>
    </source>
</evidence>
<dbReference type="PANTHER" id="PTHR10555:SF170">
    <property type="entry name" value="FI18122P1"/>
    <property type="match status" value="1"/>
</dbReference>
<dbReference type="FunFam" id="3.30.1520.10:FF:000047">
    <property type="entry name" value="Sorting nexin"/>
    <property type="match status" value="1"/>
</dbReference>
<organism evidence="13 14">
    <name type="scientific">Callosobruchus maculatus</name>
    <name type="common">Southern cowpea weevil</name>
    <name type="synonym">Pulse bruchid</name>
    <dbReference type="NCBI Taxonomy" id="64391"/>
    <lineage>
        <taxon>Eukaryota</taxon>
        <taxon>Metazoa</taxon>
        <taxon>Ecdysozoa</taxon>
        <taxon>Arthropoda</taxon>
        <taxon>Hexapoda</taxon>
        <taxon>Insecta</taxon>
        <taxon>Pterygota</taxon>
        <taxon>Neoptera</taxon>
        <taxon>Endopterygota</taxon>
        <taxon>Coleoptera</taxon>
        <taxon>Polyphaga</taxon>
        <taxon>Cucujiformia</taxon>
        <taxon>Chrysomeloidea</taxon>
        <taxon>Chrysomelidae</taxon>
        <taxon>Bruchinae</taxon>
        <taxon>Bruchini</taxon>
        <taxon>Callosobruchus</taxon>
    </lineage>
</organism>
<feature type="region of interest" description="Disordered" evidence="11">
    <location>
        <begin position="1"/>
        <end position="62"/>
    </location>
</feature>
<dbReference type="Gene3D" id="3.30.1520.10">
    <property type="entry name" value="Phox-like domain"/>
    <property type="match status" value="1"/>
</dbReference>
<dbReference type="AlphaFoldDB" id="A0A653BSC2"/>
<evidence type="ECO:0000256" key="3">
    <source>
        <dbReference type="ARBA" id="ARBA00004555"/>
    </source>
</evidence>
<feature type="compositionally biased region" description="Basic and acidic residues" evidence="11">
    <location>
        <begin position="34"/>
        <end position="43"/>
    </location>
</feature>
<keyword evidence="7" id="KW-0597">Phosphoprotein</keyword>
<proteinExistence type="inferred from homology"/>
<evidence type="ECO:0000256" key="1">
    <source>
        <dbReference type="ARBA" id="ARBA00004287"/>
    </source>
</evidence>
<protein>
    <recommendedName>
        <fullName evidence="12">PX domain-containing protein</fullName>
    </recommendedName>
</protein>
<dbReference type="FunFam" id="1.20.1270.60:FF:000022">
    <property type="entry name" value="Sorting nexin 3 protein"/>
    <property type="match status" value="1"/>
</dbReference>
<dbReference type="Pfam" id="PF00787">
    <property type="entry name" value="PX"/>
    <property type="match status" value="1"/>
</dbReference>
<dbReference type="CDD" id="cd06859">
    <property type="entry name" value="PX_SNX1_2_like"/>
    <property type="match status" value="1"/>
</dbReference>
<keyword evidence="14" id="KW-1185">Reference proteome</keyword>
<dbReference type="Proteomes" id="UP000410492">
    <property type="component" value="Unassembled WGS sequence"/>
</dbReference>
<evidence type="ECO:0000256" key="10">
    <source>
        <dbReference type="ARBA" id="ARBA00023136"/>
    </source>
</evidence>
<keyword evidence="10" id="KW-0472">Membrane</keyword>
<evidence type="ECO:0000256" key="4">
    <source>
        <dbReference type="ARBA" id="ARBA00010883"/>
    </source>
</evidence>
<gene>
    <name evidence="13" type="ORF">CALMAC_LOCUS3387</name>
</gene>
<evidence type="ECO:0000256" key="11">
    <source>
        <dbReference type="SAM" id="MobiDB-lite"/>
    </source>
</evidence>
<dbReference type="OrthoDB" id="271164at2759"/>
<dbReference type="InterPro" id="IPR027267">
    <property type="entry name" value="AH/BAR_dom_sf"/>
</dbReference>
<accession>A0A653BSC2</accession>
<dbReference type="GO" id="GO:0015031">
    <property type="term" value="P:protein transport"/>
    <property type="evidence" value="ECO:0007669"/>
    <property type="project" value="UniProtKB-KW"/>
</dbReference>
<dbReference type="InterPro" id="IPR015404">
    <property type="entry name" value="Vps5_C"/>
</dbReference>
<dbReference type="PANTHER" id="PTHR10555">
    <property type="entry name" value="SORTING NEXIN"/>
    <property type="match status" value="1"/>
</dbReference>
<evidence type="ECO:0000256" key="8">
    <source>
        <dbReference type="ARBA" id="ARBA00022927"/>
    </source>
</evidence>
<dbReference type="Pfam" id="PF09325">
    <property type="entry name" value="Vps5"/>
    <property type="match status" value="1"/>
</dbReference>
<dbReference type="GO" id="GO:0005794">
    <property type="term" value="C:Golgi apparatus"/>
    <property type="evidence" value="ECO:0007669"/>
    <property type="project" value="UniProtKB-SubCell"/>
</dbReference>
<keyword evidence="9" id="KW-0333">Golgi apparatus</keyword>
<dbReference type="GO" id="GO:0098796">
    <property type="term" value="C:membrane protein complex"/>
    <property type="evidence" value="ECO:0007669"/>
    <property type="project" value="UniProtKB-ARBA"/>
</dbReference>
<keyword evidence="6" id="KW-0963">Cytoplasm</keyword>
<dbReference type="Gene3D" id="1.20.1270.60">
    <property type="entry name" value="Arfaptin homology (AH) domain/BAR domain"/>
    <property type="match status" value="1"/>
</dbReference>
<keyword evidence="5" id="KW-0813">Transport</keyword>
<dbReference type="InterPro" id="IPR036871">
    <property type="entry name" value="PX_dom_sf"/>
</dbReference>
<evidence type="ECO:0000259" key="12">
    <source>
        <dbReference type="PROSITE" id="PS50195"/>
    </source>
</evidence>
<dbReference type="GO" id="GO:0034498">
    <property type="term" value="P:early endosome to Golgi transport"/>
    <property type="evidence" value="ECO:0007669"/>
    <property type="project" value="TreeGrafter"/>
</dbReference>
<evidence type="ECO:0000256" key="2">
    <source>
        <dbReference type="ARBA" id="ARBA00004496"/>
    </source>
</evidence>
<evidence type="ECO:0000313" key="14">
    <source>
        <dbReference type="Proteomes" id="UP000410492"/>
    </source>
</evidence>
<dbReference type="InterPro" id="IPR001683">
    <property type="entry name" value="PX_dom"/>
</dbReference>
<comment type="similarity">
    <text evidence="4">Belongs to the sorting nexin family.</text>
</comment>
<reference evidence="13 14" key="1">
    <citation type="submission" date="2019-01" db="EMBL/GenBank/DDBJ databases">
        <authorList>
            <person name="Sayadi A."/>
        </authorList>
    </citation>
    <scope>NUCLEOTIDE SEQUENCE [LARGE SCALE GENOMIC DNA]</scope>
</reference>
<evidence type="ECO:0000256" key="5">
    <source>
        <dbReference type="ARBA" id="ARBA00022448"/>
    </source>
</evidence>
<dbReference type="PROSITE" id="PS50195">
    <property type="entry name" value="PX"/>
    <property type="match status" value="1"/>
</dbReference>
<dbReference type="GO" id="GO:0010008">
    <property type="term" value="C:endosome membrane"/>
    <property type="evidence" value="ECO:0007669"/>
    <property type="project" value="TreeGrafter"/>
</dbReference>
<evidence type="ECO:0000256" key="7">
    <source>
        <dbReference type="ARBA" id="ARBA00022553"/>
    </source>
</evidence>
<name>A0A653BSC2_CALMS</name>
<dbReference type="GO" id="GO:0005829">
    <property type="term" value="C:cytosol"/>
    <property type="evidence" value="ECO:0007669"/>
    <property type="project" value="GOC"/>
</dbReference>
<evidence type="ECO:0000313" key="13">
    <source>
        <dbReference type="EMBL" id="VEN38508.1"/>
    </source>
</evidence>
<evidence type="ECO:0000256" key="9">
    <source>
        <dbReference type="ARBA" id="ARBA00023034"/>
    </source>
</evidence>
<dbReference type="EMBL" id="CAACVG010004595">
    <property type="protein sequence ID" value="VEN38508.1"/>
    <property type="molecule type" value="Genomic_DNA"/>
</dbReference>
<sequence length="514" mass="58945">MADQVEPPPLFENVNISGDDKDDDDLFVSAHQEPTSHFEEKPAELVNGQSQSPSDPVASPKAEMENIPIDADSSRPAEINQVEHNNEGGDDFIEISITEPQKVGDGMGAYMAYRVTTRTNMPVFKKREFGVTRRFSDFLGLHDKLTEKYLKLGRIIPPAPEKSVIGMTKIKISGQNEGQPTNGNEFVERRRAALERYLKRTAQHPVLVLDPDFREFLECDVELPKATNTSALSGAGVMRLFNKVGETVNKITYRMDETDPWFEDKLSHIEALETQLRKLHTNVEAMVTYRKELAQFTNGVARSAAMLSACEDHSSLSRALSQLADTEEKVEALHLEQANTDFFILCELLKDYLGLLGSVRDAFHERTKLFQHWQHSQQMLAKKREVKAKIELTNKSDKLDQACSEVFEWEAKVERGQENFDKISQMIKKEVDRFEKCRIHDFKVMFIKYFENHLEHQAQVCQSSCNCETFHIIYFLDVRVVGFRLLQDTDNIHFFKKVKLYWRTTCKVLGKLPS</sequence>
<dbReference type="GO" id="GO:0035091">
    <property type="term" value="F:phosphatidylinositol binding"/>
    <property type="evidence" value="ECO:0007669"/>
    <property type="project" value="InterPro"/>
</dbReference>
<feature type="compositionally biased region" description="Pro residues" evidence="11">
    <location>
        <begin position="1"/>
        <end position="10"/>
    </location>
</feature>